<organism evidence="1 2">
    <name type="scientific">Fructobacillus pseudoficulneus</name>
    <dbReference type="NCBI Taxonomy" id="220714"/>
    <lineage>
        <taxon>Bacteria</taxon>
        <taxon>Bacillati</taxon>
        <taxon>Bacillota</taxon>
        <taxon>Bacilli</taxon>
        <taxon>Lactobacillales</taxon>
        <taxon>Lactobacillaceae</taxon>
        <taxon>Fructobacillus</taxon>
    </lineage>
</organism>
<dbReference type="AlphaFoldDB" id="A0A3F3GUC0"/>
<dbReference type="Proteomes" id="UP000061227">
    <property type="component" value="Unassembled WGS sequence"/>
</dbReference>
<gene>
    <name evidence="1" type="primary">aroC</name>
    <name evidence="1" type="ORF">FPFC_040110</name>
</gene>
<sequence length="86" mass="9841">MAEKRAFKKLACKGVKVDIENLFKTGVNDITTTELKLSQIPLLTVAVLTDFSVLIILYPNNLTSQKYSNIFILTKKHFLRKTNYFS</sequence>
<accession>A0A3F3GUC0</accession>
<name>A0A3F3GUC0_9LACO</name>
<protein>
    <submittedName>
        <fullName evidence="1">Chorismate synthase</fullName>
    </submittedName>
</protein>
<dbReference type="EMBL" id="DF968066">
    <property type="protein sequence ID" value="GAP03021.1"/>
    <property type="molecule type" value="Genomic_DNA"/>
</dbReference>
<keyword evidence="2" id="KW-1185">Reference proteome</keyword>
<proteinExistence type="predicted"/>
<reference evidence="1 2" key="1">
    <citation type="journal article" date="2015" name="BMC Genomics">
        <title>Comparative genomics of Fructobacillus spp. and Leuconostoc spp. reveals niche-specific evolution of Fructobacillus spp.</title>
        <authorList>
            <person name="Endo A."/>
            <person name="Tanizawa Y."/>
            <person name="Tanaka N."/>
            <person name="Maeno S."/>
            <person name="Kumar H."/>
            <person name="Shiwa Y."/>
            <person name="Okada S."/>
            <person name="Yoshikawa H."/>
            <person name="Dicks L."/>
            <person name="Nakagawa J."/>
            <person name="Arita M."/>
        </authorList>
    </citation>
    <scope>NUCLEOTIDE SEQUENCE [LARGE SCALE GENOMIC DNA]</scope>
    <source>
        <strain evidence="1 2">DSM 15468</strain>
    </source>
</reference>
<evidence type="ECO:0000313" key="1">
    <source>
        <dbReference type="EMBL" id="GAP03021.1"/>
    </source>
</evidence>
<evidence type="ECO:0000313" key="2">
    <source>
        <dbReference type="Proteomes" id="UP000061227"/>
    </source>
</evidence>